<dbReference type="Gene3D" id="1.20.1250.20">
    <property type="entry name" value="MFS general substrate transporter like domains"/>
    <property type="match status" value="1"/>
</dbReference>
<feature type="transmembrane region" description="Helical" evidence="7">
    <location>
        <begin position="375"/>
        <end position="395"/>
    </location>
</feature>
<protein>
    <submittedName>
        <fullName evidence="8">MFS transporter</fullName>
    </submittedName>
</protein>
<keyword evidence="5 7" id="KW-0472">Membrane</keyword>
<keyword evidence="3 7" id="KW-0812">Transmembrane</keyword>
<name>A0ABS1N1F6_9ACTN</name>
<feature type="transmembrane region" description="Helical" evidence="7">
    <location>
        <begin position="347"/>
        <end position="369"/>
    </location>
</feature>
<accession>A0ABS1N1F6</accession>
<feature type="transmembrane region" description="Helical" evidence="7">
    <location>
        <begin position="289"/>
        <end position="307"/>
    </location>
</feature>
<feature type="transmembrane region" description="Helical" evidence="7">
    <location>
        <begin position="105"/>
        <end position="134"/>
    </location>
</feature>
<evidence type="ECO:0000256" key="4">
    <source>
        <dbReference type="ARBA" id="ARBA00022989"/>
    </source>
</evidence>
<dbReference type="RefSeq" id="WP_201809749.1">
    <property type="nucleotide sequence ID" value="NZ_JAERRI010000022.1"/>
</dbReference>
<keyword evidence="2" id="KW-1003">Cell membrane</keyword>
<dbReference type="InterPro" id="IPR036259">
    <property type="entry name" value="MFS_trans_sf"/>
</dbReference>
<dbReference type="PANTHER" id="PTHR23513:SF11">
    <property type="entry name" value="STAPHYLOFERRIN A TRANSPORTER"/>
    <property type="match status" value="1"/>
</dbReference>
<organism evidence="8 9">
    <name type="scientific">Streptomyces siderophoricus</name>
    <dbReference type="NCBI Taxonomy" id="2802281"/>
    <lineage>
        <taxon>Bacteria</taxon>
        <taxon>Bacillati</taxon>
        <taxon>Actinomycetota</taxon>
        <taxon>Actinomycetes</taxon>
        <taxon>Kitasatosporales</taxon>
        <taxon>Streptomycetaceae</taxon>
        <taxon>Streptomyces</taxon>
    </lineage>
</organism>
<dbReference type="Proteomes" id="UP000629371">
    <property type="component" value="Unassembled WGS sequence"/>
</dbReference>
<dbReference type="Pfam" id="PF07690">
    <property type="entry name" value="MFS_1"/>
    <property type="match status" value="1"/>
</dbReference>
<feature type="transmembrane region" description="Helical" evidence="7">
    <location>
        <begin position="146"/>
        <end position="167"/>
    </location>
</feature>
<proteinExistence type="predicted"/>
<evidence type="ECO:0000256" key="3">
    <source>
        <dbReference type="ARBA" id="ARBA00022692"/>
    </source>
</evidence>
<dbReference type="InterPro" id="IPR011701">
    <property type="entry name" value="MFS"/>
</dbReference>
<dbReference type="EMBL" id="JAERRI010000022">
    <property type="protein sequence ID" value="MBL1093746.1"/>
    <property type="molecule type" value="Genomic_DNA"/>
</dbReference>
<dbReference type="SUPFAM" id="SSF103473">
    <property type="entry name" value="MFS general substrate transporter"/>
    <property type="match status" value="1"/>
</dbReference>
<evidence type="ECO:0000313" key="8">
    <source>
        <dbReference type="EMBL" id="MBL1093746.1"/>
    </source>
</evidence>
<sequence>MPRQPAPGGRAGLALYLATAFFARLADEGTAVAVVLLAVHRTGSAAQGAFVLTAWMAPHVIAAPLVGALAPRVRHLRLCYLGALGGFAAAIAVLSQFLGRAPLPVTLAVALTGGACGPVVSGGLSSLLAVLLPAGARRDRSYALDATVYNAASVAGPAVVSAVAALASPGTAMLFLGIAAALGAALAGGLPYRRAEPPVSGAAPATTLRTDLVAGLVAVWRIRELRAITAATCLAFGGLGGLTTTTVLLAADRGHPGAGGALMTAFAVGALIGSLVVTRRPPLLPDHRLATVALCGTGLALAAAALVPSPEAGLALFALAGVCDGPLLTATLRIRAAHAPPRTRAQVFTLGAGLKFTAAAVGATLVGAAAALPPALLLAVIAGVQLAAAALNSLLRPRTSGRNGVPDTPEGTGARPVPSVRP</sequence>
<feature type="transmembrane region" description="Helical" evidence="7">
    <location>
        <begin position="313"/>
        <end position="335"/>
    </location>
</feature>
<keyword evidence="4 7" id="KW-1133">Transmembrane helix</keyword>
<evidence type="ECO:0000256" key="7">
    <source>
        <dbReference type="SAM" id="Phobius"/>
    </source>
</evidence>
<feature type="transmembrane region" description="Helical" evidence="7">
    <location>
        <begin position="228"/>
        <end position="251"/>
    </location>
</feature>
<feature type="transmembrane region" description="Helical" evidence="7">
    <location>
        <begin position="50"/>
        <end position="71"/>
    </location>
</feature>
<dbReference type="PANTHER" id="PTHR23513">
    <property type="entry name" value="INTEGRAL MEMBRANE EFFLUX PROTEIN-RELATED"/>
    <property type="match status" value="1"/>
</dbReference>
<feature type="transmembrane region" description="Helical" evidence="7">
    <location>
        <begin position="257"/>
        <end position="277"/>
    </location>
</feature>
<feature type="transmembrane region" description="Helical" evidence="7">
    <location>
        <begin position="173"/>
        <end position="192"/>
    </location>
</feature>
<comment type="subcellular location">
    <subcellularLocation>
        <location evidence="1">Cell membrane</location>
        <topology evidence="1">Multi-pass membrane protein</topology>
    </subcellularLocation>
</comment>
<evidence type="ECO:0000256" key="5">
    <source>
        <dbReference type="ARBA" id="ARBA00023136"/>
    </source>
</evidence>
<keyword evidence="9" id="KW-1185">Reference proteome</keyword>
<comment type="caution">
    <text evidence="8">The sequence shown here is derived from an EMBL/GenBank/DDBJ whole genome shotgun (WGS) entry which is preliminary data.</text>
</comment>
<reference evidence="8 9" key="1">
    <citation type="submission" date="2021-01" db="EMBL/GenBank/DDBJ databases">
        <title>WGS of actinomycetes isolated from Thailand.</title>
        <authorList>
            <person name="Thawai C."/>
        </authorList>
    </citation>
    <scope>NUCLEOTIDE SEQUENCE [LARGE SCALE GENOMIC DNA]</scope>
    <source>
        <strain evidence="8 9">CH9-7</strain>
    </source>
</reference>
<evidence type="ECO:0000313" key="9">
    <source>
        <dbReference type="Proteomes" id="UP000629371"/>
    </source>
</evidence>
<evidence type="ECO:0000256" key="2">
    <source>
        <dbReference type="ARBA" id="ARBA00022475"/>
    </source>
</evidence>
<feature type="transmembrane region" description="Helical" evidence="7">
    <location>
        <begin position="78"/>
        <end position="99"/>
    </location>
</feature>
<feature type="region of interest" description="Disordered" evidence="6">
    <location>
        <begin position="398"/>
        <end position="422"/>
    </location>
</feature>
<gene>
    <name evidence="8" type="ORF">JK360_31260</name>
</gene>
<evidence type="ECO:0000256" key="6">
    <source>
        <dbReference type="SAM" id="MobiDB-lite"/>
    </source>
</evidence>
<evidence type="ECO:0000256" key="1">
    <source>
        <dbReference type="ARBA" id="ARBA00004651"/>
    </source>
</evidence>